<dbReference type="PANTHER" id="PTHR43684">
    <property type="match status" value="1"/>
</dbReference>
<dbReference type="SUPFAM" id="SSF52096">
    <property type="entry name" value="ClpP/crotonase"/>
    <property type="match status" value="1"/>
</dbReference>
<evidence type="ECO:0000313" key="4">
    <source>
        <dbReference type="EMBL" id="MCL6740633.1"/>
    </source>
</evidence>
<dbReference type="RefSeq" id="WP_249915055.1">
    <property type="nucleotide sequence ID" value="NZ_JAMGBB010000001.1"/>
</dbReference>
<keyword evidence="2" id="KW-0576">Peroxisome</keyword>
<dbReference type="Pfam" id="PF00378">
    <property type="entry name" value="ECH_1"/>
    <property type="match status" value="1"/>
</dbReference>
<evidence type="ECO:0000256" key="3">
    <source>
        <dbReference type="ARBA" id="ARBA00023235"/>
    </source>
</evidence>
<keyword evidence="3" id="KW-0413">Isomerase</keyword>
<evidence type="ECO:0000313" key="5">
    <source>
        <dbReference type="Proteomes" id="UP001165383"/>
    </source>
</evidence>
<dbReference type="CDD" id="cd06558">
    <property type="entry name" value="crotonase-like"/>
    <property type="match status" value="1"/>
</dbReference>
<keyword evidence="5" id="KW-1185">Reference proteome</keyword>
<dbReference type="InterPro" id="IPR051053">
    <property type="entry name" value="ECH/Chromodomain_protein"/>
</dbReference>
<accession>A0ABT0S8C1</accession>
<name>A0ABT0S8C1_9SPHN</name>
<gene>
    <name evidence="4" type="ORF">LZ518_05735</name>
</gene>
<organism evidence="4 5">
    <name type="scientific">Sphingomonas brevis</name>
    <dbReference type="NCBI Taxonomy" id="2908206"/>
    <lineage>
        <taxon>Bacteria</taxon>
        <taxon>Pseudomonadati</taxon>
        <taxon>Pseudomonadota</taxon>
        <taxon>Alphaproteobacteria</taxon>
        <taxon>Sphingomonadales</taxon>
        <taxon>Sphingomonadaceae</taxon>
        <taxon>Sphingomonas</taxon>
    </lineage>
</organism>
<dbReference type="PANTHER" id="PTHR43684:SF1">
    <property type="entry name" value="ENOYL-COA DELTA ISOMERASE 2"/>
    <property type="match status" value="1"/>
</dbReference>
<dbReference type="Gene3D" id="3.90.226.10">
    <property type="entry name" value="2-enoyl-CoA Hydratase, Chain A, domain 1"/>
    <property type="match status" value="1"/>
</dbReference>
<reference evidence="4" key="1">
    <citation type="submission" date="2022-05" db="EMBL/GenBank/DDBJ databases">
        <authorList>
            <person name="Jo J.-H."/>
            <person name="Im W.-T."/>
        </authorList>
    </citation>
    <scope>NUCLEOTIDE SEQUENCE</scope>
    <source>
        <strain evidence="4">RB56-2</strain>
    </source>
</reference>
<dbReference type="InterPro" id="IPR029045">
    <property type="entry name" value="ClpP/crotonase-like_dom_sf"/>
</dbReference>
<evidence type="ECO:0000256" key="1">
    <source>
        <dbReference type="ARBA" id="ARBA00004275"/>
    </source>
</evidence>
<proteinExistence type="predicted"/>
<comment type="subcellular location">
    <subcellularLocation>
        <location evidence="1">Peroxisome</location>
    </subcellularLocation>
</comment>
<protein>
    <submittedName>
        <fullName evidence="4">Enoyl-CoA hydratase-related protein</fullName>
    </submittedName>
</protein>
<sequence>MSNDSHVLVEQRPDGVLSIVLARPERRNAITVAMYAALADAIEGAAADGSIRLITLEGQGEDFTAGNDLGDFLQKMPDPDSGEDLPVWRLLRALAKNQVPIVAAVHGNAVGIGTTMLFHCDFVLAEEGCRFVMPFVDLGLVPEAASSLLFPRLAGRRNAARHLLLGEPFGAVEARDMGLASHVVPKGGLDGALAGLVAALLAKPPEALRQTQRLLRREDTDEILGRMELENGHFAERLQSDEVKAAITAFFAARAKAPAA</sequence>
<comment type="caution">
    <text evidence="4">The sequence shown here is derived from an EMBL/GenBank/DDBJ whole genome shotgun (WGS) entry which is preliminary data.</text>
</comment>
<evidence type="ECO:0000256" key="2">
    <source>
        <dbReference type="ARBA" id="ARBA00023140"/>
    </source>
</evidence>
<dbReference type="Proteomes" id="UP001165383">
    <property type="component" value="Unassembled WGS sequence"/>
</dbReference>
<dbReference type="EMBL" id="JAMGBB010000001">
    <property type="protein sequence ID" value="MCL6740633.1"/>
    <property type="molecule type" value="Genomic_DNA"/>
</dbReference>
<dbReference type="InterPro" id="IPR001753">
    <property type="entry name" value="Enoyl-CoA_hydra/iso"/>
</dbReference>